<name>A0A139BPB0_9PROT</name>
<proteinExistence type="predicted"/>
<protein>
    <submittedName>
        <fullName evidence="1">Uncharacterized protein</fullName>
    </submittedName>
</protein>
<reference evidence="1 2" key="1">
    <citation type="submission" date="2016-02" db="EMBL/GenBank/DDBJ databases">
        <authorList>
            <person name="Wen L."/>
            <person name="He K."/>
            <person name="Yang H."/>
        </authorList>
    </citation>
    <scope>NUCLEOTIDE SEQUENCE [LARGE SCALE GENOMIC DNA]</scope>
    <source>
        <strain evidence="1">ShG14-8</strain>
    </source>
</reference>
<dbReference type="EMBL" id="LSLI01000137">
    <property type="protein sequence ID" value="KXS30820.1"/>
    <property type="molecule type" value="Genomic_DNA"/>
</dbReference>
<comment type="caution">
    <text evidence="1">The sequence shown here is derived from an EMBL/GenBank/DDBJ whole genome shotgun (WGS) entry which is preliminary data.</text>
</comment>
<evidence type="ECO:0000313" key="1">
    <source>
        <dbReference type="EMBL" id="KXS30820.1"/>
    </source>
</evidence>
<gene>
    <name evidence="1" type="ORF">AWT59_3054</name>
</gene>
<dbReference type="AlphaFoldDB" id="A0A139BPB0"/>
<sequence length="46" mass="5147">MVWQFLAVVDIGGRDRGAVSESGFAIHTNVYLHAEVPLVNFTIYRP</sequence>
<dbReference type="Proteomes" id="UP000070578">
    <property type="component" value="Unassembled WGS sequence"/>
</dbReference>
<reference evidence="1 2" key="2">
    <citation type="submission" date="2016-03" db="EMBL/GenBank/DDBJ databases">
        <title>New uncultured bacterium of the family Gallionellaceae from acid mine drainage: description and reconstruction of genome based on metagenomic analysis of microbial community.</title>
        <authorList>
            <person name="Kadnikov V."/>
            <person name="Ivasenko D."/>
            <person name="Beletsky A."/>
            <person name="Mardanov A."/>
            <person name="Danilova E."/>
            <person name="Pimenov N."/>
            <person name="Karnachuk O."/>
            <person name="Ravin N."/>
        </authorList>
    </citation>
    <scope>NUCLEOTIDE SEQUENCE [LARGE SCALE GENOMIC DNA]</scope>
    <source>
        <strain evidence="1">ShG14-8</strain>
    </source>
</reference>
<accession>A0A139BPB0</accession>
<evidence type="ECO:0000313" key="2">
    <source>
        <dbReference type="Proteomes" id="UP000070578"/>
    </source>
</evidence>
<organism evidence="1 2">
    <name type="scientific">Candidatus Gallionella acididurans</name>
    <dbReference type="NCBI Taxonomy" id="1796491"/>
    <lineage>
        <taxon>Bacteria</taxon>
        <taxon>Pseudomonadati</taxon>
        <taxon>Pseudomonadota</taxon>
        <taxon>Betaproteobacteria</taxon>
        <taxon>Nitrosomonadales</taxon>
        <taxon>Gallionellaceae</taxon>
        <taxon>Gallionella</taxon>
    </lineage>
</organism>